<dbReference type="SUPFAM" id="SSF52091">
    <property type="entry name" value="SpoIIaa-like"/>
    <property type="match status" value="1"/>
</dbReference>
<dbReference type="InterPro" id="IPR003658">
    <property type="entry name" value="Anti-sigma_ant"/>
</dbReference>
<dbReference type="EMBL" id="BAAAVA010000101">
    <property type="protein sequence ID" value="GAA2948663.1"/>
    <property type="molecule type" value="Genomic_DNA"/>
</dbReference>
<feature type="domain" description="STAS" evidence="3">
    <location>
        <begin position="13"/>
        <end position="121"/>
    </location>
</feature>
<dbReference type="CDD" id="cd07043">
    <property type="entry name" value="STAS_anti-anti-sigma_factors"/>
    <property type="match status" value="1"/>
</dbReference>
<accession>A0ABN3XEW7</accession>
<evidence type="ECO:0000256" key="2">
    <source>
        <dbReference type="RuleBase" id="RU003749"/>
    </source>
</evidence>
<dbReference type="RefSeq" id="WP_128128578.1">
    <property type="nucleotide sequence ID" value="NZ_BAAAVA010000101.1"/>
</dbReference>
<proteinExistence type="inferred from homology"/>
<organism evidence="4 5">
    <name type="scientific">Streptomyces erythrogriseus</name>
    <dbReference type="NCBI Taxonomy" id="284027"/>
    <lineage>
        <taxon>Bacteria</taxon>
        <taxon>Bacillati</taxon>
        <taxon>Actinomycetota</taxon>
        <taxon>Actinomycetes</taxon>
        <taxon>Kitasatosporales</taxon>
        <taxon>Streptomycetaceae</taxon>
        <taxon>Streptomyces</taxon>
        <taxon>Streptomyces griseoincarnatus group</taxon>
    </lineage>
</organism>
<dbReference type="InterPro" id="IPR036513">
    <property type="entry name" value="STAS_dom_sf"/>
</dbReference>
<dbReference type="Pfam" id="PF01740">
    <property type="entry name" value="STAS"/>
    <property type="match status" value="1"/>
</dbReference>
<dbReference type="Gene3D" id="3.30.750.24">
    <property type="entry name" value="STAS domain"/>
    <property type="match status" value="1"/>
</dbReference>
<dbReference type="InterPro" id="IPR002645">
    <property type="entry name" value="STAS_dom"/>
</dbReference>
<evidence type="ECO:0000313" key="5">
    <source>
        <dbReference type="Proteomes" id="UP001501423"/>
    </source>
</evidence>
<name>A0ABN3XEW7_9ACTN</name>
<evidence type="ECO:0000313" key="4">
    <source>
        <dbReference type="EMBL" id="GAA2948663.1"/>
    </source>
</evidence>
<gene>
    <name evidence="4" type="ORF">GCM10010478_57080</name>
</gene>
<sequence length="121" mass="13117">MPETEQADRPHHLRAAYRTVDGVRIVTLHGEIDHDAEDTFRDALLGTPEAAPTRIVADLSGVSFMDSTGVNVLIATHLLTQKAQGWVRIAGAQQPIQRILQVTGVDAFIPCHPTTEQAVTA</sequence>
<evidence type="ECO:0000259" key="3">
    <source>
        <dbReference type="PROSITE" id="PS50801"/>
    </source>
</evidence>
<evidence type="ECO:0000256" key="1">
    <source>
        <dbReference type="ARBA" id="ARBA00009013"/>
    </source>
</evidence>
<dbReference type="NCBIfam" id="TIGR00377">
    <property type="entry name" value="ant_ant_sig"/>
    <property type="match status" value="1"/>
</dbReference>
<dbReference type="PANTHER" id="PTHR33495:SF2">
    <property type="entry name" value="ANTI-SIGMA FACTOR ANTAGONIST TM_1081-RELATED"/>
    <property type="match status" value="1"/>
</dbReference>
<dbReference type="PROSITE" id="PS50801">
    <property type="entry name" value="STAS"/>
    <property type="match status" value="1"/>
</dbReference>
<dbReference type="Proteomes" id="UP001501423">
    <property type="component" value="Unassembled WGS sequence"/>
</dbReference>
<reference evidence="4 5" key="1">
    <citation type="journal article" date="2019" name="Int. J. Syst. Evol. Microbiol.">
        <title>The Global Catalogue of Microorganisms (GCM) 10K type strain sequencing project: providing services to taxonomists for standard genome sequencing and annotation.</title>
        <authorList>
            <consortium name="The Broad Institute Genomics Platform"/>
            <consortium name="The Broad Institute Genome Sequencing Center for Infectious Disease"/>
            <person name="Wu L."/>
            <person name="Ma J."/>
        </authorList>
    </citation>
    <scope>NUCLEOTIDE SEQUENCE [LARGE SCALE GENOMIC DNA]</scope>
    <source>
        <strain evidence="4 5">JCM 9650</strain>
    </source>
</reference>
<dbReference type="PANTHER" id="PTHR33495">
    <property type="entry name" value="ANTI-SIGMA FACTOR ANTAGONIST TM_1081-RELATED-RELATED"/>
    <property type="match status" value="1"/>
</dbReference>
<comment type="caution">
    <text evidence="4">The sequence shown here is derived from an EMBL/GenBank/DDBJ whole genome shotgun (WGS) entry which is preliminary data.</text>
</comment>
<protein>
    <recommendedName>
        <fullName evidence="2">Anti-sigma factor antagonist</fullName>
    </recommendedName>
</protein>
<keyword evidence="5" id="KW-1185">Reference proteome</keyword>
<comment type="similarity">
    <text evidence="1 2">Belongs to the anti-sigma-factor antagonist family.</text>
</comment>